<gene>
    <name evidence="1" type="ORF">GLYMA_09G200900</name>
</gene>
<evidence type="ECO:0000313" key="2">
    <source>
        <dbReference type="EnsemblPlants" id="KRH39484"/>
    </source>
</evidence>
<dbReference type="Gramene" id="KRH39484">
    <property type="protein sequence ID" value="KRH39484"/>
    <property type="gene ID" value="GLYMA_09G200900"/>
</dbReference>
<evidence type="ECO:0008006" key="4">
    <source>
        <dbReference type="Google" id="ProtNLM"/>
    </source>
</evidence>
<evidence type="ECO:0000313" key="3">
    <source>
        <dbReference type="Proteomes" id="UP000008827"/>
    </source>
</evidence>
<sequence length="156" mass="18816">MDHEYEISLCKLCIKFIRKNKRVAFRWKDINQEFEVIINHMSLQNIEEKFLKFEETDLGWDPTIRKFSGLNEWWGKKIKNQLFKDSYATGENVIAPSMDPKVDEVLEYENINGEEGDKKIDRKNTHYERDRGIVDREYNQYVYQAKDLLNKHIFFA</sequence>
<protein>
    <recommendedName>
        <fullName evidence="4">Myb/SANT-like domain-containing protein</fullName>
    </recommendedName>
</protein>
<dbReference type="InParanoid" id="A0A0R0IAV0"/>
<accession>A0A0R0IAV0</accession>
<reference evidence="1 2" key="1">
    <citation type="journal article" date="2010" name="Nature">
        <title>Genome sequence of the palaeopolyploid soybean.</title>
        <authorList>
            <person name="Schmutz J."/>
            <person name="Cannon S.B."/>
            <person name="Schlueter J."/>
            <person name="Ma J."/>
            <person name="Mitros T."/>
            <person name="Nelson W."/>
            <person name="Hyten D.L."/>
            <person name="Song Q."/>
            <person name="Thelen J.J."/>
            <person name="Cheng J."/>
            <person name="Xu D."/>
            <person name="Hellsten U."/>
            <person name="May G.D."/>
            <person name="Yu Y."/>
            <person name="Sakurai T."/>
            <person name="Umezawa T."/>
            <person name="Bhattacharyya M.K."/>
            <person name="Sandhu D."/>
            <person name="Valliyodan B."/>
            <person name="Lindquist E."/>
            <person name="Peto M."/>
            <person name="Grant D."/>
            <person name="Shu S."/>
            <person name="Goodstein D."/>
            <person name="Barry K."/>
            <person name="Futrell-Griggs M."/>
            <person name="Abernathy B."/>
            <person name="Du J."/>
            <person name="Tian Z."/>
            <person name="Zhu L."/>
            <person name="Gill N."/>
            <person name="Joshi T."/>
            <person name="Libault M."/>
            <person name="Sethuraman A."/>
            <person name="Zhang X.-C."/>
            <person name="Shinozaki K."/>
            <person name="Nguyen H.T."/>
            <person name="Wing R.A."/>
            <person name="Cregan P."/>
            <person name="Specht J."/>
            <person name="Grimwood J."/>
            <person name="Rokhsar D."/>
            <person name="Stacey G."/>
            <person name="Shoemaker R.C."/>
            <person name="Jackson S.A."/>
        </authorList>
    </citation>
    <scope>NUCLEOTIDE SEQUENCE</scope>
    <source>
        <strain evidence="2">cv. Williams 82</strain>
        <tissue evidence="1">Callus</tissue>
    </source>
</reference>
<reference evidence="1" key="3">
    <citation type="submission" date="2018-07" db="EMBL/GenBank/DDBJ databases">
        <title>WGS assembly of Glycine max.</title>
        <authorList>
            <person name="Schmutz J."/>
            <person name="Cannon S."/>
            <person name="Schlueter J."/>
            <person name="Ma J."/>
            <person name="Mitros T."/>
            <person name="Nelson W."/>
            <person name="Hyten D."/>
            <person name="Song Q."/>
            <person name="Thelen J."/>
            <person name="Cheng J."/>
            <person name="Xu D."/>
            <person name="Hellsten U."/>
            <person name="May G."/>
            <person name="Yu Y."/>
            <person name="Sakurai T."/>
            <person name="Umezawa T."/>
            <person name="Bhattacharyya M."/>
            <person name="Sandhu D."/>
            <person name="Valliyodan B."/>
            <person name="Lindquist E."/>
            <person name="Peto M."/>
            <person name="Grant D."/>
            <person name="Shu S."/>
            <person name="Goodstein D."/>
            <person name="Barry K."/>
            <person name="Futrell-Griggs M."/>
            <person name="Abernathy B."/>
            <person name="Du J."/>
            <person name="Tian Z."/>
            <person name="Zhu L."/>
            <person name="Gill N."/>
            <person name="Joshi T."/>
            <person name="Libault M."/>
            <person name="Sethuraman A."/>
            <person name="Zhang X."/>
            <person name="Shinozaki K."/>
            <person name="Nguyen H."/>
            <person name="Wing R."/>
            <person name="Cregan P."/>
            <person name="Specht J."/>
            <person name="Grimwood J."/>
            <person name="Rokhsar D."/>
            <person name="Stacey G."/>
            <person name="Shoemaker R."/>
            <person name="Jackson S."/>
        </authorList>
    </citation>
    <scope>NUCLEOTIDE SEQUENCE</scope>
    <source>
        <tissue evidence="1">Callus</tissue>
    </source>
</reference>
<dbReference type="AlphaFoldDB" id="A0A0R0IAV0"/>
<reference evidence="2" key="2">
    <citation type="submission" date="2018-02" db="UniProtKB">
        <authorList>
            <consortium name="EnsemblPlants"/>
        </authorList>
    </citation>
    <scope>IDENTIFICATION</scope>
    <source>
        <strain evidence="2">Williams 82</strain>
    </source>
</reference>
<dbReference type="EnsemblPlants" id="KRH39484">
    <property type="protein sequence ID" value="KRH39484"/>
    <property type="gene ID" value="GLYMA_09G200900"/>
</dbReference>
<proteinExistence type="predicted"/>
<dbReference type="EMBL" id="CM000842">
    <property type="protein sequence ID" value="KRH39484.1"/>
    <property type="molecule type" value="Genomic_DNA"/>
</dbReference>
<dbReference type="Proteomes" id="UP000008827">
    <property type="component" value="Chromosome 9"/>
</dbReference>
<name>A0A0R0IAV0_SOYBN</name>
<keyword evidence="3" id="KW-1185">Reference proteome</keyword>
<organism evidence="1">
    <name type="scientific">Glycine max</name>
    <name type="common">Soybean</name>
    <name type="synonym">Glycine hispida</name>
    <dbReference type="NCBI Taxonomy" id="3847"/>
    <lineage>
        <taxon>Eukaryota</taxon>
        <taxon>Viridiplantae</taxon>
        <taxon>Streptophyta</taxon>
        <taxon>Embryophyta</taxon>
        <taxon>Tracheophyta</taxon>
        <taxon>Spermatophyta</taxon>
        <taxon>Magnoliopsida</taxon>
        <taxon>eudicotyledons</taxon>
        <taxon>Gunneridae</taxon>
        <taxon>Pentapetalae</taxon>
        <taxon>rosids</taxon>
        <taxon>fabids</taxon>
        <taxon>Fabales</taxon>
        <taxon>Fabaceae</taxon>
        <taxon>Papilionoideae</taxon>
        <taxon>50 kb inversion clade</taxon>
        <taxon>NPAAA clade</taxon>
        <taxon>indigoferoid/millettioid clade</taxon>
        <taxon>Phaseoleae</taxon>
        <taxon>Glycine</taxon>
        <taxon>Glycine subgen. Soja</taxon>
    </lineage>
</organism>
<evidence type="ECO:0000313" key="1">
    <source>
        <dbReference type="EMBL" id="KRH39484.1"/>
    </source>
</evidence>